<organism evidence="2 3">
    <name type="scientific">Candidatus Woesebacteria bacterium GW2011_GWA1_39_8</name>
    <dbReference type="NCBI Taxonomy" id="1618552"/>
    <lineage>
        <taxon>Bacteria</taxon>
        <taxon>Candidatus Woeseibacteriota</taxon>
    </lineage>
</organism>
<dbReference type="PANTHER" id="PTHR12532:SF6">
    <property type="entry name" value="TRANSCRIPTIONAL REGULATORY PROTEIN YEBC-RELATED"/>
    <property type="match status" value="1"/>
</dbReference>
<dbReference type="Gene3D" id="3.30.70.980">
    <property type="match status" value="2"/>
</dbReference>
<evidence type="ECO:0000259" key="1">
    <source>
        <dbReference type="Pfam" id="PF01709"/>
    </source>
</evidence>
<feature type="domain" description="TACO1/YebC-like second and third" evidence="1">
    <location>
        <begin position="1"/>
        <end position="143"/>
    </location>
</feature>
<dbReference type="AlphaFoldDB" id="A0A0G0PWN3"/>
<dbReference type="SUPFAM" id="SSF75625">
    <property type="entry name" value="YebC-like"/>
    <property type="match status" value="1"/>
</dbReference>
<feature type="non-terminal residue" evidence="2">
    <location>
        <position position="1"/>
    </location>
</feature>
<dbReference type="InterPro" id="IPR048300">
    <property type="entry name" value="TACO1_YebC-like_2nd/3rd_dom"/>
</dbReference>
<proteinExistence type="predicted"/>
<dbReference type="GO" id="GO:0005829">
    <property type="term" value="C:cytosol"/>
    <property type="evidence" value="ECO:0007669"/>
    <property type="project" value="TreeGrafter"/>
</dbReference>
<dbReference type="InterPro" id="IPR029072">
    <property type="entry name" value="YebC-like"/>
</dbReference>
<protein>
    <submittedName>
        <fullName evidence="2">Transcriptional regulator</fullName>
    </submittedName>
</protein>
<comment type="caution">
    <text evidence="2">The sequence shown here is derived from an EMBL/GenBank/DDBJ whole genome shotgun (WGS) entry which is preliminary data.</text>
</comment>
<dbReference type="Proteomes" id="UP000034793">
    <property type="component" value="Unassembled WGS sequence"/>
</dbReference>
<name>A0A0G0PWN3_9BACT</name>
<dbReference type="InterPro" id="IPR002876">
    <property type="entry name" value="Transcrip_reg_TACO1-like"/>
</dbReference>
<evidence type="ECO:0000313" key="2">
    <source>
        <dbReference type="EMBL" id="KKR29526.1"/>
    </source>
</evidence>
<accession>A0A0G0PWN3</accession>
<gene>
    <name evidence="2" type="ORF">UT61_C0030G0009</name>
</gene>
<dbReference type="Pfam" id="PF01709">
    <property type="entry name" value="Transcrip_reg"/>
    <property type="match status" value="1"/>
</dbReference>
<sequence>ALVVEVATDNRNRITPQVRGAIEKAGGTFASPGAVSWMFKEQGLVTLQKEGKTFDEIFEAAVEAGAEDVEDAGDVVEVFTKPSEVEKVKNVLAGKGLTVQSAEIFKKPTTVQAVADANMARKVLALIEKLEDLEDVQKVYANFDIADEILAKVQN</sequence>
<dbReference type="EMBL" id="LBXL01000030">
    <property type="protein sequence ID" value="KKR29526.1"/>
    <property type="molecule type" value="Genomic_DNA"/>
</dbReference>
<reference evidence="2 3" key="1">
    <citation type="journal article" date="2015" name="Nature">
        <title>rRNA introns, odd ribosomes, and small enigmatic genomes across a large radiation of phyla.</title>
        <authorList>
            <person name="Brown C.T."/>
            <person name="Hug L.A."/>
            <person name="Thomas B.C."/>
            <person name="Sharon I."/>
            <person name="Castelle C.J."/>
            <person name="Singh A."/>
            <person name="Wilkins M.J."/>
            <person name="Williams K.H."/>
            <person name="Banfield J.F."/>
        </authorList>
    </citation>
    <scope>NUCLEOTIDE SEQUENCE [LARGE SCALE GENOMIC DNA]</scope>
</reference>
<dbReference type="InterPro" id="IPR026564">
    <property type="entry name" value="Transcrip_reg_TACO1-like_dom3"/>
</dbReference>
<dbReference type="PANTHER" id="PTHR12532">
    <property type="entry name" value="TRANSLATIONAL ACTIVATOR OF CYTOCHROME C OXIDASE 1"/>
    <property type="match status" value="1"/>
</dbReference>
<evidence type="ECO:0000313" key="3">
    <source>
        <dbReference type="Proteomes" id="UP000034793"/>
    </source>
</evidence>